<reference evidence="4" key="1">
    <citation type="submission" date="2021-07" db="EMBL/GenBank/DDBJ databases">
        <authorList>
            <person name="Catto M.A."/>
            <person name="Jacobson A."/>
            <person name="Kennedy G."/>
            <person name="Labadie P."/>
            <person name="Hunt B.G."/>
            <person name="Srinivasan R."/>
        </authorList>
    </citation>
    <scope>NUCLEOTIDE SEQUENCE</scope>
    <source>
        <strain evidence="4">PL_HMW_Pooled</strain>
        <tissue evidence="4">Head</tissue>
    </source>
</reference>
<evidence type="ECO:0000256" key="1">
    <source>
        <dbReference type="ARBA" id="ARBA00004123"/>
    </source>
</evidence>
<keyword evidence="2" id="KW-0539">Nucleus</keyword>
<sequence length="251" mass="28941">MSEEREREEDPLVDLWLANWEQQCVEHLEAEPDCEGQLQAERDRSIHNNWLLFQNTAAAIAQLYKDRQQGVSLWIPFQTAAGTVTSLYKDSTDAIRRVGELGVQCGYQRRNKELMNWARKKRRNIRREDLMAYLAGKPPPLRPHHHSRVSPRPRVMLTERHGSPNAQQMDIHHFHHPNPAAINTEDNLHTFREALSIASSNVNFARKPRSADLSSFIASEFVRNGTKRPASSSPPHDVNMDSPTHKRSRFM</sequence>
<evidence type="ECO:0000313" key="5">
    <source>
        <dbReference type="Proteomes" id="UP001219518"/>
    </source>
</evidence>
<name>A0AAE1LSI3_9NEOP</name>
<proteinExistence type="predicted"/>
<dbReference type="AlphaFoldDB" id="A0AAE1LSI3"/>
<dbReference type="InterPro" id="IPR040308">
    <property type="entry name" value="HAPR1"/>
</dbReference>
<accession>A0AAE1LSI3</accession>
<dbReference type="Proteomes" id="UP001219518">
    <property type="component" value="Unassembled WGS sequence"/>
</dbReference>
<dbReference type="EMBL" id="JAHWGI010001411">
    <property type="protein sequence ID" value="KAK3930453.1"/>
    <property type="molecule type" value="Genomic_DNA"/>
</dbReference>
<evidence type="ECO:0000256" key="3">
    <source>
        <dbReference type="SAM" id="MobiDB-lite"/>
    </source>
</evidence>
<dbReference type="GO" id="GO:0005634">
    <property type="term" value="C:nucleus"/>
    <property type="evidence" value="ECO:0007669"/>
    <property type="project" value="UniProtKB-SubCell"/>
</dbReference>
<dbReference type="InterPro" id="IPR029196">
    <property type="entry name" value="HAPSTR1-like"/>
</dbReference>
<dbReference type="PANTHER" id="PTHR31624">
    <property type="entry name" value="UPF0472 PROTEIN C16ORF72"/>
    <property type="match status" value="1"/>
</dbReference>
<organism evidence="4 5">
    <name type="scientific">Frankliniella fusca</name>
    <dbReference type="NCBI Taxonomy" id="407009"/>
    <lineage>
        <taxon>Eukaryota</taxon>
        <taxon>Metazoa</taxon>
        <taxon>Ecdysozoa</taxon>
        <taxon>Arthropoda</taxon>
        <taxon>Hexapoda</taxon>
        <taxon>Insecta</taxon>
        <taxon>Pterygota</taxon>
        <taxon>Neoptera</taxon>
        <taxon>Paraneoptera</taxon>
        <taxon>Thysanoptera</taxon>
        <taxon>Terebrantia</taxon>
        <taxon>Thripoidea</taxon>
        <taxon>Thripidae</taxon>
        <taxon>Frankliniella</taxon>
    </lineage>
</organism>
<comment type="subcellular location">
    <subcellularLocation>
        <location evidence="1">Nucleus</location>
    </subcellularLocation>
</comment>
<comment type="caution">
    <text evidence="4">The sequence shown here is derived from an EMBL/GenBank/DDBJ whole genome shotgun (WGS) entry which is preliminary data.</text>
</comment>
<evidence type="ECO:0000256" key="2">
    <source>
        <dbReference type="ARBA" id="ARBA00023242"/>
    </source>
</evidence>
<gene>
    <name evidence="4" type="ORF">KUF71_005187</name>
</gene>
<dbReference type="Pfam" id="PF15251">
    <property type="entry name" value="TAPR1-like"/>
    <property type="match status" value="1"/>
</dbReference>
<reference evidence="4" key="2">
    <citation type="journal article" date="2023" name="BMC Genomics">
        <title>Pest status, molecular evolution, and epigenetic factors derived from the genome assembly of Frankliniella fusca, a thysanopteran phytovirus vector.</title>
        <authorList>
            <person name="Catto M.A."/>
            <person name="Labadie P.E."/>
            <person name="Jacobson A.L."/>
            <person name="Kennedy G.G."/>
            <person name="Srinivasan R."/>
            <person name="Hunt B.G."/>
        </authorList>
    </citation>
    <scope>NUCLEOTIDE SEQUENCE</scope>
    <source>
        <strain evidence="4">PL_HMW_Pooled</strain>
    </source>
</reference>
<keyword evidence="5" id="KW-1185">Reference proteome</keyword>
<protein>
    <submittedName>
        <fullName evidence="4">UPF0472 protein C16orf72-like protein</fullName>
    </submittedName>
</protein>
<evidence type="ECO:0000313" key="4">
    <source>
        <dbReference type="EMBL" id="KAK3930453.1"/>
    </source>
</evidence>
<dbReference type="PANTHER" id="PTHR31624:SF4">
    <property type="entry name" value="CHROMOSOME 16 OPEN READING FRAME 72"/>
    <property type="match status" value="1"/>
</dbReference>
<feature type="region of interest" description="Disordered" evidence="3">
    <location>
        <begin position="225"/>
        <end position="251"/>
    </location>
</feature>